<dbReference type="AlphaFoldDB" id="A0A0P6JR94"/>
<protein>
    <submittedName>
        <fullName evidence="1">Uncharacterized protein</fullName>
    </submittedName>
</protein>
<organism evidence="1">
    <name type="scientific">Daphnia magna</name>
    <dbReference type="NCBI Taxonomy" id="35525"/>
    <lineage>
        <taxon>Eukaryota</taxon>
        <taxon>Metazoa</taxon>
        <taxon>Ecdysozoa</taxon>
        <taxon>Arthropoda</taxon>
        <taxon>Crustacea</taxon>
        <taxon>Branchiopoda</taxon>
        <taxon>Diplostraca</taxon>
        <taxon>Cladocera</taxon>
        <taxon>Anomopoda</taxon>
        <taxon>Daphniidae</taxon>
        <taxon>Daphnia</taxon>
    </lineage>
</organism>
<dbReference type="EMBL" id="GDIQ01011595">
    <property type="protein sequence ID" value="JAN83142.1"/>
    <property type="molecule type" value="Transcribed_RNA"/>
</dbReference>
<name>A0A0P6JR94_9CRUS</name>
<evidence type="ECO:0000313" key="1">
    <source>
        <dbReference type="EMBL" id="JAN83142.1"/>
    </source>
</evidence>
<reference evidence="1" key="1">
    <citation type="submission" date="2015-10" db="EMBL/GenBank/DDBJ databases">
        <title>EvidentialGene: Evidence-directed Construction of Complete mRNA Transcriptomes without Genomes.</title>
        <authorList>
            <person name="Gilbert D.G."/>
        </authorList>
    </citation>
    <scope>NUCLEOTIDE SEQUENCE</scope>
</reference>
<proteinExistence type="predicted"/>
<accession>A0A0P6JR94</accession>
<sequence>MHASRIVIFSIVIKCGGDFTKCLADSFGWKASKFDLFDSKFPSEPIAHSKIRRMCNLFGCIR</sequence>